<feature type="active site" evidence="11">
    <location>
        <position position="275"/>
    </location>
</feature>
<evidence type="ECO:0000256" key="9">
    <source>
        <dbReference type="ARBA" id="ARBA00023049"/>
    </source>
</evidence>
<dbReference type="GO" id="GO:0071586">
    <property type="term" value="P:CAAX-box protein processing"/>
    <property type="evidence" value="ECO:0007669"/>
    <property type="project" value="InterPro"/>
</dbReference>
<keyword evidence="4 12" id="KW-0479">Metal-binding</keyword>
<feature type="transmembrane region" description="Helical" evidence="14">
    <location>
        <begin position="6"/>
        <end position="25"/>
    </location>
</feature>
<sequence length="422" mass="48580">MNIYTLIILFVIIVVYLIETTAELFNVKNISNNIPPEFDGYFDREKYSKAQEYLKANTKFSIISSTFFLTAQIIFIVSRGFNYVNTIAVSFGFETVLTGLVFAGIIFFAFEILKIPFSAYSVFVIEENFGFNRMNVKTFISDLLKSWIITAVIGAVIFAAVLWLFANVCGHAWLYAFATIVIFELFITFIAPVAIMPLFNKYTPLEDGELKNSVEEYAKKENFKMKGLFKMDGSKRSAKSNAFFTGFGRFRRIVLFDTLIQKHTVDELTSILAHEMGHFKLGHIVKHIIFSFVLSGIMLFVFSLLIDKVWLYDAFFMRTQPIYAGIIFFSFLYTPVSLIISTVSNYFSRKHEYEADFYAVATYKKPQAMINALKKLSVDNMSNLYPHKFKVFLEYLHPPVMERIKAINRAVSSEKSKNFSVY</sequence>
<reference evidence="17 18" key="1">
    <citation type="submission" date="2015-11" db="EMBL/GenBank/DDBJ databases">
        <title>Evidence for parallel genomic evolution in an endosymbiosis of termite gut flagellates.</title>
        <authorList>
            <person name="Zheng H."/>
        </authorList>
    </citation>
    <scope>NUCLEOTIDE SEQUENCE [LARGE SCALE GENOMIC DNA]</scope>
    <source>
        <strain evidence="17 18">CET450</strain>
    </source>
</reference>
<evidence type="ECO:0000313" key="17">
    <source>
        <dbReference type="EMBL" id="OEG69777.1"/>
    </source>
</evidence>
<gene>
    <name evidence="17" type="ORF">ATZ36_01945</name>
</gene>
<comment type="caution">
    <text evidence="17">The sequence shown here is derived from an EMBL/GenBank/DDBJ whole genome shotgun (WGS) entry which is preliminary data.</text>
</comment>
<keyword evidence="18" id="KW-1185">Reference proteome</keyword>
<dbReference type="GO" id="GO:0046872">
    <property type="term" value="F:metal ion binding"/>
    <property type="evidence" value="ECO:0007669"/>
    <property type="project" value="UniProtKB-KW"/>
</dbReference>
<keyword evidence="2 13" id="KW-0645">Protease</keyword>
<dbReference type="InterPro" id="IPR032456">
    <property type="entry name" value="Peptidase_M48_N"/>
</dbReference>
<evidence type="ECO:0000256" key="8">
    <source>
        <dbReference type="ARBA" id="ARBA00022989"/>
    </source>
</evidence>
<proteinExistence type="inferred from homology"/>
<evidence type="ECO:0000256" key="14">
    <source>
        <dbReference type="SAM" id="Phobius"/>
    </source>
</evidence>
<feature type="transmembrane region" description="Helical" evidence="14">
    <location>
        <begin position="322"/>
        <end position="343"/>
    </location>
</feature>
<comment type="cofactor">
    <cofactor evidence="12 13">
        <name>Zn(2+)</name>
        <dbReference type="ChEBI" id="CHEBI:29105"/>
    </cofactor>
    <text evidence="12 13">Binds 1 zinc ion per subunit.</text>
</comment>
<evidence type="ECO:0000256" key="5">
    <source>
        <dbReference type="ARBA" id="ARBA00022801"/>
    </source>
</evidence>
<keyword evidence="7 12" id="KW-0862">Zinc</keyword>
<feature type="transmembrane region" description="Helical" evidence="14">
    <location>
        <begin position="288"/>
        <end position="310"/>
    </location>
</feature>
<dbReference type="FunFam" id="3.30.2010.10:FF:000002">
    <property type="entry name" value="CAAX prenyl protease"/>
    <property type="match status" value="1"/>
</dbReference>
<keyword evidence="8 14" id="KW-1133">Transmembrane helix</keyword>
<feature type="transmembrane region" description="Helical" evidence="14">
    <location>
        <begin position="60"/>
        <end position="81"/>
    </location>
</feature>
<evidence type="ECO:0000256" key="2">
    <source>
        <dbReference type="ARBA" id="ARBA00022670"/>
    </source>
</evidence>
<keyword evidence="6" id="KW-0256">Endoplasmic reticulum</keyword>
<evidence type="ECO:0000256" key="13">
    <source>
        <dbReference type="RuleBase" id="RU003983"/>
    </source>
</evidence>
<dbReference type="CDD" id="cd07343">
    <property type="entry name" value="M48A_Zmpste24p_like"/>
    <property type="match status" value="1"/>
</dbReference>
<evidence type="ECO:0000256" key="12">
    <source>
        <dbReference type="PIRSR" id="PIRSR627057-2"/>
    </source>
</evidence>
<evidence type="ECO:0000256" key="10">
    <source>
        <dbReference type="ARBA" id="ARBA00023136"/>
    </source>
</evidence>
<comment type="similarity">
    <text evidence="13">Belongs to the peptidase M48 family.</text>
</comment>
<keyword evidence="9 13" id="KW-0482">Metalloprotease</keyword>
<evidence type="ECO:0000256" key="4">
    <source>
        <dbReference type="ARBA" id="ARBA00022723"/>
    </source>
</evidence>
<dbReference type="Pfam" id="PF01435">
    <property type="entry name" value="Peptidase_M48"/>
    <property type="match status" value="1"/>
</dbReference>
<organism evidence="17 18">
    <name type="scientific">Endomicrobium trichonymphae</name>
    <dbReference type="NCBI Taxonomy" id="1408204"/>
    <lineage>
        <taxon>Bacteria</taxon>
        <taxon>Pseudomonadati</taxon>
        <taxon>Elusimicrobiota</taxon>
        <taxon>Endomicrobiia</taxon>
        <taxon>Endomicrobiales</taxon>
        <taxon>Endomicrobiaceae</taxon>
        <taxon>Candidatus Endomicrobiellum</taxon>
    </lineage>
</organism>
<feature type="active site" description="Proton donor" evidence="11">
    <location>
        <position position="356"/>
    </location>
</feature>
<evidence type="ECO:0000259" key="15">
    <source>
        <dbReference type="Pfam" id="PF01435"/>
    </source>
</evidence>
<feature type="transmembrane region" description="Helical" evidence="14">
    <location>
        <begin position="172"/>
        <end position="195"/>
    </location>
</feature>
<dbReference type="EMBL" id="LNVX01000566">
    <property type="protein sequence ID" value="OEG69777.1"/>
    <property type="molecule type" value="Genomic_DNA"/>
</dbReference>
<protein>
    <submittedName>
        <fullName evidence="17">Peptidase M48</fullName>
    </submittedName>
</protein>
<evidence type="ECO:0000256" key="3">
    <source>
        <dbReference type="ARBA" id="ARBA00022692"/>
    </source>
</evidence>
<keyword evidence="10 14" id="KW-0472">Membrane</keyword>
<evidence type="ECO:0000256" key="1">
    <source>
        <dbReference type="ARBA" id="ARBA00004477"/>
    </source>
</evidence>
<accession>A0A1E5IH10</accession>
<evidence type="ECO:0000259" key="16">
    <source>
        <dbReference type="Pfam" id="PF16491"/>
    </source>
</evidence>
<feature type="transmembrane region" description="Helical" evidence="14">
    <location>
        <begin position="143"/>
        <end position="166"/>
    </location>
</feature>
<evidence type="ECO:0000256" key="6">
    <source>
        <dbReference type="ARBA" id="ARBA00022824"/>
    </source>
</evidence>
<dbReference type="GO" id="GO:0004222">
    <property type="term" value="F:metalloendopeptidase activity"/>
    <property type="evidence" value="ECO:0007669"/>
    <property type="project" value="InterPro"/>
</dbReference>
<feature type="domain" description="Peptidase M48" evidence="15">
    <location>
        <begin position="204"/>
        <end position="409"/>
    </location>
</feature>
<name>A0A1E5IH10_ENDTX</name>
<dbReference type="PANTHER" id="PTHR10120">
    <property type="entry name" value="CAAX PRENYL PROTEASE 1"/>
    <property type="match status" value="1"/>
</dbReference>
<dbReference type="Proteomes" id="UP000095237">
    <property type="component" value="Unassembled WGS sequence"/>
</dbReference>
<dbReference type="AlphaFoldDB" id="A0A1E5IH10"/>
<evidence type="ECO:0000256" key="11">
    <source>
        <dbReference type="PIRSR" id="PIRSR627057-1"/>
    </source>
</evidence>
<feature type="binding site" evidence="12">
    <location>
        <position position="352"/>
    </location>
    <ligand>
        <name>Zn(2+)</name>
        <dbReference type="ChEBI" id="CHEBI:29105"/>
        <note>catalytic</note>
    </ligand>
</feature>
<keyword evidence="3 14" id="KW-0812">Transmembrane</keyword>
<dbReference type="InterPro" id="IPR001915">
    <property type="entry name" value="Peptidase_M48"/>
</dbReference>
<feature type="binding site" evidence="12">
    <location>
        <position position="274"/>
    </location>
    <ligand>
        <name>Zn(2+)</name>
        <dbReference type="ChEBI" id="CHEBI:29105"/>
        <note>catalytic</note>
    </ligand>
</feature>
<keyword evidence="5 13" id="KW-0378">Hydrolase</keyword>
<evidence type="ECO:0000256" key="7">
    <source>
        <dbReference type="ARBA" id="ARBA00022833"/>
    </source>
</evidence>
<dbReference type="InterPro" id="IPR027057">
    <property type="entry name" value="CAXX_Prtase_1"/>
</dbReference>
<feature type="domain" description="CAAX prenyl protease 1 N-terminal" evidence="16">
    <location>
        <begin position="27"/>
        <end position="201"/>
    </location>
</feature>
<comment type="subcellular location">
    <subcellularLocation>
        <location evidence="1">Endoplasmic reticulum membrane</location>
        <topology evidence="1">Multi-pass membrane protein</topology>
    </subcellularLocation>
</comment>
<dbReference type="Gene3D" id="3.30.2010.10">
    <property type="entry name" value="Metalloproteases ('zincins'), catalytic domain"/>
    <property type="match status" value="1"/>
</dbReference>
<feature type="binding site" evidence="12">
    <location>
        <position position="278"/>
    </location>
    <ligand>
        <name>Zn(2+)</name>
        <dbReference type="ChEBI" id="CHEBI:29105"/>
        <note>catalytic</note>
    </ligand>
</feature>
<evidence type="ECO:0000313" key="18">
    <source>
        <dbReference type="Proteomes" id="UP000095237"/>
    </source>
</evidence>
<dbReference type="Pfam" id="PF16491">
    <property type="entry name" value="Peptidase_M48_N"/>
    <property type="match status" value="1"/>
</dbReference>